<evidence type="ECO:0000259" key="2">
    <source>
        <dbReference type="PROSITE" id="PS51969"/>
    </source>
</evidence>
<keyword evidence="4" id="KW-1185">Reference proteome</keyword>
<dbReference type="InterPro" id="IPR031756">
    <property type="entry name" value="BGBP_N"/>
</dbReference>
<reference evidence="3" key="2">
    <citation type="submission" date="2025-05" db="UniProtKB">
        <authorList>
            <consortium name="EnsemblMetazoa"/>
        </authorList>
    </citation>
    <scope>IDENTIFICATION</scope>
    <source>
        <strain evidence="3">Foshan</strain>
    </source>
</reference>
<reference evidence="4" key="1">
    <citation type="journal article" date="2015" name="Proc. Natl. Acad. Sci. U.S.A.">
        <title>Genome sequence of the Asian Tiger mosquito, Aedes albopictus, reveals insights into its biology, genetics, and evolution.</title>
        <authorList>
            <person name="Chen X.G."/>
            <person name="Jiang X."/>
            <person name="Gu J."/>
            <person name="Xu M."/>
            <person name="Wu Y."/>
            <person name="Deng Y."/>
            <person name="Zhang C."/>
            <person name="Bonizzoni M."/>
            <person name="Dermauw W."/>
            <person name="Vontas J."/>
            <person name="Armbruster P."/>
            <person name="Huang X."/>
            <person name="Yang Y."/>
            <person name="Zhang H."/>
            <person name="He W."/>
            <person name="Peng H."/>
            <person name="Liu Y."/>
            <person name="Wu K."/>
            <person name="Chen J."/>
            <person name="Lirakis M."/>
            <person name="Topalis P."/>
            <person name="Van Leeuwen T."/>
            <person name="Hall A.B."/>
            <person name="Jiang X."/>
            <person name="Thorpe C."/>
            <person name="Mueller R.L."/>
            <person name="Sun C."/>
            <person name="Waterhouse R.M."/>
            <person name="Yan G."/>
            <person name="Tu Z.J."/>
            <person name="Fang X."/>
            <person name="James A.A."/>
        </authorList>
    </citation>
    <scope>NUCLEOTIDE SEQUENCE [LARGE SCALE GENOMIC DNA]</scope>
    <source>
        <strain evidence="4">Foshan</strain>
    </source>
</reference>
<feature type="signal peptide" evidence="1">
    <location>
        <begin position="1"/>
        <end position="18"/>
    </location>
</feature>
<dbReference type="PROSITE" id="PS51969">
    <property type="entry name" value="CBM39"/>
    <property type="match status" value="1"/>
</dbReference>
<feature type="chain" id="PRO_5045591983" description="CBM39 domain-containing protein" evidence="1">
    <location>
        <begin position="19"/>
        <end position="267"/>
    </location>
</feature>
<protein>
    <recommendedName>
        <fullName evidence="2">CBM39 domain-containing protein</fullName>
    </recommendedName>
</protein>
<dbReference type="InterPro" id="IPR043030">
    <property type="entry name" value="BGBP_N_sf"/>
</dbReference>
<name>A0ABM1Y6R1_AEDAL</name>
<feature type="domain" description="CBM39" evidence="2">
    <location>
        <begin position="37"/>
        <end position="139"/>
    </location>
</feature>
<dbReference type="RefSeq" id="XP_062710874.1">
    <property type="nucleotide sequence ID" value="XM_062854890.1"/>
</dbReference>
<dbReference type="Proteomes" id="UP000069940">
    <property type="component" value="Unassembled WGS sequence"/>
</dbReference>
<evidence type="ECO:0000256" key="1">
    <source>
        <dbReference type="SAM" id="SignalP"/>
    </source>
</evidence>
<accession>A0ABM1Y6R1</accession>
<sequence length="267" mass="30800">MIIARFTVFAFILAGCMVDLSVPSEDVAPLPEWIVLSGKTKLNIQILEPRGIQVWTRYKSKYLSFGVELYINPVETGESLLKCDLCRNVSQSVDGKFFIQDDQLQVKLGDMIKYRMVKVKAHEVKWSPWKHVFVDKKLFYDSEKYCASHCAHSAEIAKVRYLERYLETMLSTCEMTHTSEHLFFPMEQATLFVDNAERFIKTRLYSVDVLRPLVEHVENCYIASDGVGFQMRTVLEKFKVLEAGREQLGVVDFDEYFIVPGPSHADD</sequence>
<evidence type="ECO:0000313" key="4">
    <source>
        <dbReference type="Proteomes" id="UP000069940"/>
    </source>
</evidence>
<dbReference type="GeneID" id="115265231"/>
<keyword evidence="1" id="KW-0732">Signal</keyword>
<dbReference type="Pfam" id="PF15886">
    <property type="entry name" value="CBM39"/>
    <property type="match status" value="1"/>
</dbReference>
<dbReference type="Gene3D" id="2.60.40.2140">
    <property type="entry name" value="Beta-1,3-glucan-recognition protein, N-terminal domain"/>
    <property type="match status" value="1"/>
</dbReference>
<dbReference type="EnsemblMetazoa" id="AALFPA23_006288.R8154">
    <property type="protein sequence ID" value="AALFPA23_006288.P8154"/>
    <property type="gene ID" value="AALFPA23_006288"/>
</dbReference>
<evidence type="ECO:0000313" key="3">
    <source>
        <dbReference type="EnsemblMetazoa" id="AALFPA23_006288.P8154"/>
    </source>
</evidence>
<proteinExistence type="predicted"/>
<organism evidence="3 4">
    <name type="scientific">Aedes albopictus</name>
    <name type="common">Asian tiger mosquito</name>
    <name type="synonym">Stegomyia albopicta</name>
    <dbReference type="NCBI Taxonomy" id="7160"/>
    <lineage>
        <taxon>Eukaryota</taxon>
        <taxon>Metazoa</taxon>
        <taxon>Ecdysozoa</taxon>
        <taxon>Arthropoda</taxon>
        <taxon>Hexapoda</taxon>
        <taxon>Insecta</taxon>
        <taxon>Pterygota</taxon>
        <taxon>Neoptera</taxon>
        <taxon>Endopterygota</taxon>
        <taxon>Diptera</taxon>
        <taxon>Nematocera</taxon>
        <taxon>Culicoidea</taxon>
        <taxon>Culicidae</taxon>
        <taxon>Culicinae</taxon>
        <taxon>Aedini</taxon>
        <taxon>Aedes</taxon>
        <taxon>Stegomyia</taxon>
    </lineage>
</organism>
<dbReference type="PROSITE" id="PS51257">
    <property type="entry name" value="PROKAR_LIPOPROTEIN"/>
    <property type="match status" value="1"/>
</dbReference>